<feature type="compositionally biased region" description="Low complexity" evidence="1">
    <location>
        <begin position="90"/>
        <end position="104"/>
    </location>
</feature>
<proteinExistence type="predicted"/>
<evidence type="ECO:0000313" key="2">
    <source>
        <dbReference type="EMBL" id="CZT20456.1"/>
    </source>
</evidence>
<name>A0A2D3V9Z7_9PEZI</name>
<gene>
    <name evidence="2" type="ORF">RCC_06316</name>
</gene>
<keyword evidence="3" id="KW-1185">Reference proteome</keyword>
<protein>
    <submittedName>
        <fullName evidence="2">Uncharacterized protein</fullName>
    </submittedName>
</protein>
<dbReference type="RefSeq" id="XP_023627345.1">
    <property type="nucleotide sequence ID" value="XM_023771577.1"/>
</dbReference>
<feature type="region of interest" description="Disordered" evidence="1">
    <location>
        <begin position="82"/>
        <end position="108"/>
    </location>
</feature>
<dbReference type="AlphaFoldDB" id="A0A2D3V9Z7"/>
<dbReference type="EMBL" id="FJUY01000009">
    <property type="protein sequence ID" value="CZT20456.1"/>
    <property type="molecule type" value="Genomic_DNA"/>
</dbReference>
<reference evidence="2 3" key="1">
    <citation type="submission" date="2016-03" db="EMBL/GenBank/DDBJ databases">
        <authorList>
            <person name="Ploux O."/>
        </authorList>
    </citation>
    <scope>NUCLEOTIDE SEQUENCE [LARGE SCALE GENOMIC DNA]</scope>
    <source>
        <strain evidence="2 3">URUG2</strain>
    </source>
</reference>
<organism evidence="2 3">
    <name type="scientific">Ramularia collo-cygni</name>
    <dbReference type="NCBI Taxonomy" id="112498"/>
    <lineage>
        <taxon>Eukaryota</taxon>
        <taxon>Fungi</taxon>
        <taxon>Dikarya</taxon>
        <taxon>Ascomycota</taxon>
        <taxon>Pezizomycotina</taxon>
        <taxon>Dothideomycetes</taxon>
        <taxon>Dothideomycetidae</taxon>
        <taxon>Mycosphaerellales</taxon>
        <taxon>Mycosphaerellaceae</taxon>
        <taxon>Ramularia</taxon>
    </lineage>
</organism>
<dbReference type="Proteomes" id="UP000225277">
    <property type="component" value="Unassembled WGS sequence"/>
</dbReference>
<sequence length="172" mass="19279">MSGDFTLLLHVALAREAEIQAEFARQQHDQARHLADTQLHANHAGVPYLHMVEAKHAEYLATQDFPVEAVAQEVGAKLIADLRSERSPPRRAANAPDAVAAMQKAQRKKQAQRYARRQSERKALARLELDEDWEMVEGDDDWEKVTAEEADDRKELLSSSGSKISILDSGLQ</sequence>
<evidence type="ECO:0000256" key="1">
    <source>
        <dbReference type="SAM" id="MobiDB-lite"/>
    </source>
</evidence>
<dbReference type="GeneID" id="35601455"/>
<accession>A0A2D3V9Z7</accession>
<evidence type="ECO:0000313" key="3">
    <source>
        <dbReference type="Proteomes" id="UP000225277"/>
    </source>
</evidence>